<feature type="compositionally biased region" description="Polar residues" evidence="1">
    <location>
        <begin position="280"/>
        <end position="292"/>
    </location>
</feature>
<evidence type="ECO:0000313" key="5">
    <source>
        <dbReference type="Proteomes" id="UP001215280"/>
    </source>
</evidence>
<dbReference type="InterPro" id="IPR012337">
    <property type="entry name" value="RNaseH-like_sf"/>
</dbReference>
<dbReference type="Proteomes" id="UP001215280">
    <property type="component" value="Unassembled WGS sequence"/>
</dbReference>
<dbReference type="Pfam" id="PF20499">
    <property type="entry name" value="DUF6729"/>
    <property type="match status" value="1"/>
</dbReference>
<organism evidence="4 5">
    <name type="scientific">Mycena maculata</name>
    <dbReference type="NCBI Taxonomy" id="230809"/>
    <lineage>
        <taxon>Eukaryota</taxon>
        <taxon>Fungi</taxon>
        <taxon>Dikarya</taxon>
        <taxon>Basidiomycota</taxon>
        <taxon>Agaricomycotina</taxon>
        <taxon>Agaricomycetes</taxon>
        <taxon>Agaricomycetidae</taxon>
        <taxon>Agaricales</taxon>
        <taxon>Marasmiineae</taxon>
        <taxon>Mycenaceae</taxon>
        <taxon>Mycena</taxon>
    </lineage>
</organism>
<evidence type="ECO:0008006" key="6">
    <source>
        <dbReference type="Google" id="ProtNLM"/>
    </source>
</evidence>
<dbReference type="GO" id="GO:0003676">
    <property type="term" value="F:nucleic acid binding"/>
    <property type="evidence" value="ECO:0007669"/>
    <property type="project" value="InterPro"/>
</dbReference>
<protein>
    <recommendedName>
        <fullName evidence="6">3'-5' exonuclease domain-containing protein</fullName>
    </recommendedName>
</protein>
<sequence>MSGPSLAREVDVEQAGGIGIGYATVHLLLFQPRPNSHPPPTQQRRNSPGVHGNSDRDGCRSRGCPASEAYPTQDWPSGPACPTLWLCTPLPLCHPLLFFLGTVSRPFMAPPLMEHATPLPTNFITCKAYDYIASMDYVIIAFQPPSSVWALLQLSLVSVIGGGDAGQCTTNMHTLEDLLLSILPQHIPKCGWILIEAVLRSFLRMSVVPAHPLLNNMAPHHLQFISYVPPAPFGTSEGSVSAPDPPPKRPRGRPKGSKNKAKDESPTQLVHTTAPGGAQSRPSVPLPTSYTDQLPPAIEIPRQLVRNEADRNEPVELANMVAHTDIIHSHPSTLRRDVDAQTHSHVHSHRSTVRRDVDVQTTPSVPSVRTPHTSPAPRADVPPFPEWFQKRVRTLLDELKDDLRTAGQSRHYKAGQFWIRANSVWSSLKGTTLKPTDLFTPDFFLWDPLNLLGKSHTLRCPMPNCLTRGGVVNRPRRVVDVDSTFWLIGYTYECQKTATGGCDARFRSWDQRILQRLPRALAAEFPAHLTWRSGLSTRAFGVVRSCFQHGMGSEEVADMFRMQHLRRYDELRLQYLRTKINQMGFSETYEPFLPFEDRSQCGFHGFTPSGQWLRDIYDAFIESHRDTMNQNMAMCSLRLGKIDHSHKIAKHIFKVDGVPIFTALLTVTNEKAEIRVCVFVATKSHSQYEEALRRLANDLPIYGHELPEVFYTDNMSDKPMLEKMFPSLRAGVVPVEKYSHLPMFVSPEFVRQPQELDTQISINNVMRSICDEIPVNGNIVIGFDSEWNVDVAPHGRLSGQDRRDAEFVNLLRSPQVIKAGRQVNGDLQRLAVAAGYPPNYFSGAVDLAAFAKTRFLVTKATLSLADLFAVIFHKCLPKNDAERVSSNWSDKELSDAQKEYAARDAYASLLLYHEINKTPLPLPFSTTATMPCGTPVLLLTDDNKKLAARGVISPAASEDKFNGENLTKTRTVITIQEILVPGAVIGQNKEKGSGRKLSLQDFGETTQHPMPENHPPVNFHPPLDEHGIEMISVAEELEIADGDDGVPEANTEASREQDATSAAEGETILGPAILPAYAWLIRSRVLKDIFHVFHMIYISRTHGLRQAFCQALRDAMLIPHPADKALIEAYLKTHNVTWENMRRFHPKWLWRHCRRTIPPAEKLYPVVHKVFMTYGPLKDAKTGLPLFNTAAWKIAKNILELIKNGYVSDVPGVQLYVCLGFDLKAGGLPIYRCERGTNDVEGAVHTHLLSKLPSHGASVGHFNSTGRKYLGHDSIWLLNEIQELEITLGEHYNCLPAQLAWVNGNLYRKTEQTAGTIQIPKSVRELVKIQPFK</sequence>
<reference evidence="4" key="1">
    <citation type="submission" date="2023-03" db="EMBL/GenBank/DDBJ databases">
        <title>Massive genome expansion in bonnet fungi (Mycena s.s.) driven by repeated elements and novel gene families across ecological guilds.</title>
        <authorList>
            <consortium name="Lawrence Berkeley National Laboratory"/>
            <person name="Harder C.B."/>
            <person name="Miyauchi S."/>
            <person name="Viragh M."/>
            <person name="Kuo A."/>
            <person name="Thoen E."/>
            <person name="Andreopoulos B."/>
            <person name="Lu D."/>
            <person name="Skrede I."/>
            <person name="Drula E."/>
            <person name="Henrissat B."/>
            <person name="Morin E."/>
            <person name="Kohler A."/>
            <person name="Barry K."/>
            <person name="LaButti K."/>
            <person name="Morin E."/>
            <person name="Salamov A."/>
            <person name="Lipzen A."/>
            <person name="Mereny Z."/>
            <person name="Hegedus B."/>
            <person name="Baldrian P."/>
            <person name="Stursova M."/>
            <person name="Weitz H."/>
            <person name="Taylor A."/>
            <person name="Grigoriev I.V."/>
            <person name="Nagy L.G."/>
            <person name="Martin F."/>
            <person name="Kauserud H."/>
        </authorList>
    </citation>
    <scope>NUCLEOTIDE SEQUENCE</scope>
    <source>
        <strain evidence="4">CBHHK188m</strain>
    </source>
</reference>
<dbReference type="Gene3D" id="3.30.420.10">
    <property type="entry name" value="Ribonuclease H-like superfamily/Ribonuclease H"/>
    <property type="match status" value="1"/>
</dbReference>
<dbReference type="SUPFAM" id="SSF53098">
    <property type="entry name" value="Ribonuclease H-like"/>
    <property type="match status" value="1"/>
</dbReference>
<evidence type="ECO:0000259" key="3">
    <source>
        <dbReference type="Pfam" id="PF20499"/>
    </source>
</evidence>
<dbReference type="GO" id="GO:0008408">
    <property type="term" value="F:3'-5' exonuclease activity"/>
    <property type="evidence" value="ECO:0007669"/>
    <property type="project" value="InterPro"/>
</dbReference>
<feature type="region of interest" description="Disordered" evidence="1">
    <location>
        <begin position="235"/>
        <end position="294"/>
    </location>
</feature>
<feature type="region of interest" description="Disordered" evidence="1">
    <location>
        <begin position="31"/>
        <end position="63"/>
    </location>
</feature>
<dbReference type="InterPro" id="IPR046616">
    <property type="entry name" value="DUF6729"/>
</dbReference>
<name>A0AAD7IXA9_9AGAR</name>
<feature type="compositionally biased region" description="Basic residues" evidence="1">
    <location>
        <begin position="248"/>
        <end position="259"/>
    </location>
</feature>
<dbReference type="PANTHER" id="PTHR47773">
    <property type="entry name" value="SI:DKEY-9I5.2-RELATED"/>
    <property type="match status" value="1"/>
</dbReference>
<evidence type="ECO:0000259" key="2">
    <source>
        <dbReference type="Pfam" id="PF01612"/>
    </source>
</evidence>
<dbReference type="GO" id="GO:0006139">
    <property type="term" value="P:nucleobase-containing compound metabolic process"/>
    <property type="evidence" value="ECO:0007669"/>
    <property type="project" value="InterPro"/>
</dbReference>
<feature type="domain" description="DUF6729" evidence="3">
    <location>
        <begin position="434"/>
        <end position="617"/>
    </location>
</feature>
<feature type="region of interest" description="Disordered" evidence="1">
    <location>
        <begin position="1043"/>
        <end position="1063"/>
    </location>
</feature>
<dbReference type="EMBL" id="JARJLG010000074">
    <property type="protein sequence ID" value="KAJ7752488.1"/>
    <property type="molecule type" value="Genomic_DNA"/>
</dbReference>
<feature type="region of interest" description="Disordered" evidence="1">
    <location>
        <begin position="344"/>
        <end position="383"/>
    </location>
</feature>
<dbReference type="Pfam" id="PF01612">
    <property type="entry name" value="DNA_pol_A_exo1"/>
    <property type="match status" value="1"/>
</dbReference>
<evidence type="ECO:0000256" key="1">
    <source>
        <dbReference type="SAM" id="MobiDB-lite"/>
    </source>
</evidence>
<feature type="compositionally biased region" description="Polar residues" evidence="1">
    <location>
        <begin position="359"/>
        <end position="373"/>
    </location>
</feature>
<proteinExistence type="predicted"/>
<keyword evidence="5" id="KW-1185">Reference proteome</keyword>
<feature type="domain" description="3'-5' exonuclease" evidence="2">
    <location>
        <begin position="804"/>
        <end position="917"/>
    </location>
</feature>
<dbReference type="PANTHER" id="PTHR47773:SF1">
    <property type="entry name" value="C2H2-TYPE DOMAIN-CONTAINING PROTEIN"/>
    <property type="match status" value="1"/>
</dbReference>
<comment type="caution">
    <text evidence="4">The sequence shown here is derived from an EMBL/GenBank/DDBJ whole genome shotgun (WGS) entry which is preliminary data.</text>
</comment>
<dbReference type="InterPro" id="IPR036397">
    <property type="entry name" value="RNaseH_sf"/>
</dbReference>
<accession>A0AAD7IXA9</accession>
<gene>
    <name evidence="4" type="ORF">DFH07DRAFT_774427</name>
</gene>
<evidence type="ECO:0000313" key="4">
    <source>
        <dbReference type="EMBL" id="KAJ7752488.1"/>
    </source>
</evidence>
<dbReference type="InterPro" id="IPR002562">
    <property type="entry name" value="3'-5'_exonuclease_dom"/>
</dbReference>